<dbReference type="PANTHER" id="PTHR34801">
    <property type="entry name" value="EXPRESSED PROTEIN"/>
    <property type="match status" value="1"/>
</dbReference>
<dbReference type="AlphaFoldDB" id="A0AAD3HQ68"/>
<protein>
    <submittedName>
        <fullName evidence="1">Uncharacterized protein</fullName>
    </submittedName>
</protein>
<sequence length="289" mass="31754">MPRLQHVSRLQTHNGLCFGSLWMRRATPKRLLQVSVSRRELLLAALAPSLLQETEPNFGNCPTCVGVIDGTLGSCGGLRSCLSSFDDRPGHFVAPWMYDNSTRTEALGLLIQAVKALGGDVRQVQDGAPYSYVYATWGSWLGTDDVEFLLPTGDSTLFDSSGRRWAQWPGSLVASSMHRTTSVPLSTLAAGLHMSPMITTSPLSCMYVGVLPAGQVVLRSSSRVQGLPDVGRNEQRLEQLRVLLGWEQVPILRNRRRALYFVESPWDTFGPVPPLDPEYRIGADLDAAE</sequence>
<reference evidence="1 2" key="1">
    <citation type="journal article" date="2021" name="Sci. Rep.">
        <title>Genome sequencing of the multicellular alga Astrephomene provides insights into convergent evolution of germ-soma differentiation.</title>
        <authorList>
            <person name="Yamashita S."/>
            <person name="Yamamoto K."/>
            <person name="Matsuzaki R."/>
            <person name="Suzuki S."/>
            <person name="Yamaguchi H."/>
            <person name="Hirooka S."/>
            <person name="Minakuchi Y."/>
            <person name="Miyagishima S."/>
            <person name="Kawachi M."/>
            <person name="Toyoda A."/>
            <person name="Nozaki H."/>
        </authorList>
    </citation>
    <scope>NUCLEOTIDE SEQUENCE [LARGE SCALE GENOMIC DNA]</scope>
    <source>
        <strain evidence="1 2">NIES-4017</strain>
    </source>
</reference>
<dbReference type="EMBL" id="BMAR01000026">
    <property type="protein sequence ID" value="GFR48772.1"/>
    <property type="molecule type" value="Genomic_DNA"/>
</dbReference>
<evidence type="ECO:0000313" key="2">
    <source>
        <dbReference type="Proteomes" id="UP001054857"/>
    </source>
</evidence>
<gene>
    <name evidence="1" type="ORF">Agub_g10593</name>
</gene>
<keyword evidence="2" id="KW-1185">Reference proteome</keyword>
<evidence type="ECO:0000313" key="1">
    <source>
        <dbReference type="EMBL" id="GFR48772.1"/>
    </source>
</evidence>
<dbReference type="PANTHER" id="PTHR34801:SF6">
    <property type="entry name" value="SLL1620 PROTEIN"/>
    <property type="match status" value="1"/>
</dbReference>
<proteinExistence type="predicted"/>
<dbReference type="Proteomes" id="UP001054857">
    <property type="component" value="Unassembled WGS sequence"/>
</dbReference>
<accession>A0AAD3HQ68</accession>
<comment type="caution">
    <text evidence="1">The sequence shown here is derived from an EMBL/GenBank/DDBJ whole genome shotgun (WGS) entry which is preliminary data.</text>
</comment>
<name>A0AAD3HQ68_9CHLO</name>
<organism evidence="1 2">
    <name type="scientific">Astrephomene gubernaculifera</name>
    <dbReference type="NCBI Taxonomy" id="47775"/>
    <lineage>
        <taxon>Eukaryota</taxon>
        <taxon>Viridiplantae</taxon>
        <taxon>Chlorophyta</taxon>
        <taxon>core chlorophytes</taxon>
        <taxon>Chlorophyceae</taxon>
        <taxon>CS clade</taxon>
        <taxon>Chlamydomonadales</taxon>
        <taxon>Astrephomenaceae</taxon>
        <taxon>Astrephomene</taxon>
    </lineage>
</organism>